<proteinExistence type="predicted"/>
<dbReference type="RefSeq" id="WP_282220035.1">
    <property type="nucleotide sequence ID" value="NZ_CP118246.1"/>
</dbReference>
<sequence>MTQTASKYDRLDLEKYFTPAWPTEALLSAESFVGGIFDPAAGDGGILNALPASMKRHGSDISPDADGITAIDFFDIKAGSWPNIVTNPPYGPGGRLAVRFIEHALELTKPMGGKVAMLLRVDFDSAKTRRHIFADHLAYAAKYVLTRRIRWTNFEQKEAGPTVNHAWLVWDWRKRAGSPVTLGYLPTPELEQSVA</sequence>
<accession>A0ABY7YRY4</accession>
<reference evidence="1 2" key="1">
    <citation type="submission" date="2023-02" db="EMBL/GenBank/DDBJ databases">
        <title>Devosia algicola sp. nov., isolated from the phycosphere of marine algae.</title>
        <authorList>
            <person name="Kim J.M."/>
            <person name="Lee J.K."/>
            <person name="Choi B.J."/>
            <person name="Bayburt H."/>
            <person name="Jeon C.O."/>
        </authorList>
    </citation>
    <scope>NUCLEOTIDE SEQUENCE [LARGE SCALE GENOMIC DNA]</scope>
    <source>
        <strain evidence="1 2">G20-9</strain>
    </source>
</reference>
<name>A0ABY7YRY4_9HYPH</name>
<dbReference type="PROSITE" id="PS00092">
    <property type="entry name" value="N6_MTASE"/>
    <property type="match status" value="1"/>
</dbReference>
<evidence type="ECO:0008006" key="3">
    <source>
        <dbReference type="Google" id="ProtNLM"/>
    </source>
</evidence>
<evidence type="ECO:0000313" key="2">
    <source>
        <dbReference type="Proteomes" id="UP001220530"/>
    </source>
</evidence>
<dbReference type="Gene3D" id="3.40.50.150">
    <property type="entry name" value="Vaccinia Virus protein VP39"/>
    <property type="match status" value="1"/>
</dbReference>
<dbReference type="PRINTS" id="PR00507">
    <property type="entry name" value="N12N6MTFRASE"/>
</dbReference>
<dbReference type="InterPro" id="IPR029063">
    <property type="entry name" value="SAM-dependent_MTases_sf"/>
</dbReference>
<dbReference type="InterPro" id="IPR002052">
    <property type="entry name" value="DNA_methylase_N6_adenine_CS"/>
</dbReference>
<dbReference type="EMBL" id="CP118246">
    <property type="protein sequence ID" value="WDR03645.1"/>
    <property type="molecule type" value="Genomic_DNA"/>
</dbReference>
<dbReference type="SUPFAM" id="SSF53335">
    <property type="entry name" value="S-adenosyl-L-methionine-dependent methyltransferases"/>
    <property type="match status" value="1"/>
</dbReference>
<dbReference type="Proteomes" id="UP001220530">
    <property type="component" value="Chromosome"/>
</dbReference>
<protein>
    <recommendedName>
        <fullName evidence="3">Methyltransferase</fullName>
    </recommendedName>
</protein>
<organism evidence="1 2">
    <name type="scientific">Devosia algicola</name>
    <dbReference type="NCBI Taxonomy" id="3026418"/>
    <lineage>
        <taxon>Bacteria</taxon>
        <taxon>Pseudomonadati</taxon>
        <taxon>Pseudomonadota</taxon>
        <taxon>Alphaproteobacteria</taxon>
        <taxon>Hyphomicrobiales</taxon>
        <taxon>Devosiaceae</taxon>
        <taxon>Devosia</taxon>
    </lineage>
</organism>
<evidence type="ECO:0000313" key="1">
    <source>
        <dbReference type="EMBL" id="WDR03645.1"/>
    </source>
</evidence>
<gene>
    <name evidence="1" type="ORF">PSQ19_06125</name>
</gene>
<keyword evidence="2" id="KW-1185">Reference proteome</keyword>